<dbReference type="EMBL" id="KB445792">
    <property type="protein sequence ID" value="EMD40616.1"/>
    <property type="molecule type" value="Genomic_DNA"/>
</dbReference>
<dbReference type="AlphaFoldDB" id="M2RP34"/>
<dbReference type="HOGENOM" id="CLU_2573658_0_0_1"/>
<organism evidence="1 2">
    <name type="scientific">Ceriporiopsis subvermispora (strain B)</name>
    <name type="common">White-rot fungus</name>
    <name type="synonym">Gelatoporia subvermispora</name>
    <dbReference type="NCBI Taxonomy" id="914234"/>
    <lineage>
        <taxon>Eukaryota</taxon>
        <taxon>Fungi</taxon>
        <taxon>Dikarya</taxon>
        <taxon>Basidiomycota</taxon>
        <taxon>Agaricomycotina</taxon>
        <taxon>Agaricomycetes</taxon>
        <taxon>Polyporales</taxon>
        <taxon>Gelatoporiaceae</taxon>
        <taxon>Gelatoporia</taxon>
    </lineage>
</organism>
<proteinExistence type="predicted"/>
<gene>
    <name evidence="1" type="ORF">CERSUDRAFT_111198</name>
</gene>
<reference evidence="1 2" key="1">
    <citation type="journal article" date="2012" name="Proc. Natl. Acad. Sci. U.S.A.">
        <title>Comparative genomics of Ceriporiopsis subvermispora and Phanerochaete chrysosporium provide insight into selective ligninolysis.</title>
        <authorList>
            <person name="Fernandez-Fueyo E."/>
            <person name="Ruiz-Duenas F.J."/>
            <person name="Ferreira P."/>
            <person name="Floudas D."/>
            <person name="Hibbett D.S."/>
            <person name="Canessa P."/>
            <person name="Larrondo L.F."/>
            <person name="James T.Y."/>
            <person name="Seelenfreund D."/>
            <person name="Lobos S."/>
            <person name="Polanco R."/>
            <person name="Tello M."/>
            <person name="Honda Y."/>
            <person name="Watanabe T."/>
            <person name="Watanabe T."/>
            <person name="Ryu J.S."/>
            <person name="Kubicek C.P."/>
            <person name="Schmoll M."/>
            <person name="Gaskell J."/>
            <person name="Hammel K.E."/>
            <person name="St John F.J."/>
            <person name="Vanden Wymelenberg A."/>
            <person name="Sabat G."/>
            <person name="Splinter BonDurant S."/>
            <person name="Syed K."/>
            <person name="Yadav J.S."/>
            <person name="Doddapaneni H."/>
            <person name="Subramanian V."/>
            <person name="Lavin J.L."/>
            <person name="Oguiza J.A."/>
            <person name="Perez G."/>
            <person name="Pisabarro A.G."/>
            <person name="Ramirez L."/>
            <person name="Santoyo F."/>
            <person name="Master E."/>
            <person name="Coutinho P.M."/>
            <person name="Henrissat B."/>
            <person name="Lombard V."/>
            <person name="Magnuson J.K."/>
            <person name="Kuees U."/>
            <person name="Hori C."/>
            <person name="Igarashi K."/>
            <person name="Samejima M."/>
            <person name="Held B.W."/>
            <person name="Barry K.W."/>
            <person name="LaButti K.M."/>
            <person name="Lapidus A."/>
            <person name="Lindquist E.A."/>
            <person name="Lucas S.M."/>
            <person name="Riley R."/>
            <person name="Salamov A.A."/>
            <person name="Hoffmeister D."/>
            <person name="Schwenk D."/>
            <person name="Hadar Y."/>
            <person name="Yarden O."/>
            <person name="de Vries R.P."/>
            <person name="Wiebenga A."/>
            <person name="Stenlid J."/>
            <person name="Eastwood D."/>
            <person name="Grigoriev I.V."/>
            <person name="Berka R.M."/>
            <person name="Blanchette R.A."/>
            <person name="Kersten P."/>
            <person name="Martinez A.T."/>
            <person name="Vicuna R."/>
            <person name="Cullen D."/>
        </authorList>
    </citation>
    <scope>NUCLEOTIDE SEQUENCE [LARGE SCALE GENOMIC DNA]</scope>
    <source>
        <strain evidence="1 2">B</strain>
    </source>
</reference>
<dbReference type="Proteomes" id="UP000016930">
    <property type="component" value="Unassembled WGS sequence"/>
</dbReference>
<sequence>MSKPYSDTSRRMTERRWDKDVLPMGNLGTAKAVRKKHSKGLAGELRRMKIEGEWTATDARTFQVLLGDTQVCIPRHRLRAI</sequence>
<accession>M2RP34</accession>
<evidence type="ECO:0000313" key="1">
    <source>
        <dbReference type="EMBL" id="EMD40616.1"/>
    </source>
</evidence>
<evidence type="ECO:0000313" key="2">
    <source>
        <dbReference type="Proteomes" id="UP000016930"/>
    </source>
</evidence>
<name>M2RP34_CERS8</name>
<keyword evidence="2" id="KW-1185">Reference proteome</keyword>
<protein>
    <submittedName>
        <fullName evidence="1">Uncharacterized protein</fullName>
    </submittedName>
</protein>